<evidence type="ECO:0000313" key="2">
    <source>
        <dbReference type="EMBL" id="CDF36251.1"/>
    </source>
</evidence>
<proteinExistence type="predicted"/>
<reference evidence="3" key="1">
    <citation type="journal article" date="2013" name="Proc. Natl. Acad. Sci. U.S.A.">
        <title>Genome structure and metabolic features in the red seaweed Chondrus crispus shed light on evolution of the Archaeplastida.</title>
        <authorList>
            <person name="Collen J."/>
            <person name="Porcel B."/>
            <person name="Carre W."/>
            <person name="Ball S.G."/>
            <person name="Chaparro C."/>
            <person name="Tonon T."/>
            <person name="Barbeyron T."/>
            <person name="Michel G."/>
            <person name="Noel B."/>
            <person name="Valentin K."/>
            <person name="Elias M."/>
            <person name="Artiguenave F."/>
            <person name="Arun A."/>
            <person name="Aury J.M."/>
            <person name="Barbosa-Neto J.F."/>
            <person name="Bothwell J.H."/>
            <person name="Bouget F.Y."/>
            <person name="Brillet L."/>
            <person name="Cabello-Hurtado F."/>
            <person name="Capella-Gutierrez S."/>
            <person name="Charrier B."/>
            <person name="Cladiere L."/>
            <person name="Cock J.M."/>
            <person name="Coelho S.M."/>
            <person name="Colleoni C."/>
            <person name="Czjzek M."/>
            <person name="Da Silva C."/>
            <person name="Delage L."/>
            <person name="Denoeud F."/>
            <person name="Deschamps P."/>
            <person name="Dittami S.M."/>
            <person name="Gabaldon T."/>
            <person name="Gachon C.M."/>
            <person name="Groisillier A."/>
            <person name="Herve C."/>
            <person name="Jabbari K."/>
            <person name="Katinka M."/>
            <person name="Kloareg B."/>
            <person name="Kowalczyk N."/>
            <person name="Labadie K."/>
            <person name="Leblanc C."/>
            <person name="Lopez P.J."/>
            <person name="McLachlan D.H."/>
            <person name="Meslet-Cladiere L."/>
            <person name="Moustafa A."/>
            <person name="Nehr Z."/>
            <person name="Nyvall Collen P."/>
            <person name="Panaud O."/>
            <person name="Partensky F."/>
            <person name="Poulain J."/>
            <person name="Rensing S.A."/>
            <person name="Rousvoal S."/>
            <person name="Samson G."/>
            <person name="Symeonidi A."/>
            <person name="Weissenbach J."/>
            <person name="Zambounis A."/>
            <person name="Wincker P."/>
            <person name="Boyen C."/>
        </authorList>
    </citation>
    <scope>NUCLEOTIDE SEQUENCE [LARGE SCALE GENOMIC DNA]</scope>
    <source>
        <strain evidence="3">cv. Stackhouse</strain>
    </source>
</reference>
<keyword evidence="1" id="KW-0732">Signal</keyword>
<protein>
    <submittedName>
        <fullName evidence="2">Uncharacterized protein</fullName>
    </submittedName>
</protein>
<dbReference type="OMA" id="IVVMDDF"/>
<feature type="chain" id="PRO_5004454533" evidence="1">
    <location>
        <begin position="20"/>
        <end position="255"/>
    </location>
</feature>
<dbReference type="Gramene" id="CDF36251">
    <property type="protein sequence ID" value="CDF36251"/>
    <property type="gene ID" value="CHC_T00004559001"/>
</dbReference>
<dbReference type="GeneID" id="17323787"/>
<dbReference type="KEGG" id="ccp:CHC_T00004559001"/>
<name>R7QFM2_CHOCR</name>
<evidence type="ECO:0000256" key="1">
    <source>
        <dbReference type="SAM" id="SignalP"/>
    </source>
</evidence>
<dbReference type="Proteomes" id="UP000012073">
    <property type="component" value="Unassembled WGS sequence"/>
</dbReference>
<dbReference type="OrthoDB" id="4455at2759"/>
<accession>R7QFM2</accession>
<sequence length="255" mass="28522">MKFTAALALALAFFALAEARTYNKCGYKFAVLTATSRNANGLRRAFTTFQNALGGIDNGNEAGPLFSGFRSINWDAEAVPFDMPFNFFDKTVTRGAVFQAAKREFRVSNPVPPPVDDRFDSLLPKRITNQFQTFSPKRLFTPLVKNRVTQIFKIPTLNKRAKVSGMGAVFVDVDLRRQTWMDFYTKSGCLLIRVFVPPRNRGLSFAGLYDLNGKPIIWRVVMKLGTISVQDAGARYRGRGDVVVLDDLLYGEPAL</sequence>
<dbReference type="AlphaFoldDB" id="R7QFM2"/>
<dbReference type="RefSeq" id="XP_005716070.1">
    <property type="nucleotide sequence ID" value="XM_005716013.1"/>
</dbReference>
<organism evidence="2 3">
    <name type="scientific">Chondrus crispus</name>
    <name type="common">Carrageen Irish moss</name>
    <name type="synonym">Polymorpha crispa</name>
    <dbReference type="NCBI Taxonomy" id="2769"/>
    <lineage>
        <taxon>Eukaryota</taxon>
        <taxon>Rhodophyta</taxon>
        <taxon>Florideophyceae</taxon>
        <taxon>Rhodymeniophycidae</taxon>
        <taxon>Gigartinales</taxon>
        <taxon>Gigartinaceae</taxon>
        <taxon>Chondrus</taxon>
    </lineage>
</organism>
<gene>
    <name evidence="2" type="ORF">CHC_T00004559001</name>
</gene>
<keyword evidence="3" id="KW-1185">Reference proteome</keyword>
<evidence type="ECO:0000313" key="3">
    <source>
        <dbReference type="Proteomes" id="UP000012073"/>
    </source>
</evidence>
<feature type="signal peptide" evidence="1">
    <location>
        <begin position="1"/>
        <end position="19"/>
    </location>
</feature>
<dbReference type="EMBL" id="HG001768">
    <property type="protein sequence ID" value="CDF36251.1"/>
    <property type="molecule type" value="Genomic_DNA"/>
</dbReference>